<dbReference type="Gene3D" id="3.60.21.10">
    <property type="match status" value="1"/>
</dbReference>
<dbReference type="GO" id="GO:0016787">
    <property type="term" value="F:hydrolase activity"/>
    <property type="evidence" value="ECO:0007669"/>
    <property type="project" value="InterPro"/>
</dbReference>
<dbReference type="GeneID" id="35122204"/>
<reference evidence="2 3" key="1">
    <citation type="submission" date="2016-10" db="EMBL/GenBank/DDBJ databases">
        <title>Comparative genomics between deep and shallow subseafloor isolates.</title>
        <authorList>
            <person name="Ishii S."/>
            <person name="Miller J.R."/>
            <person name="Sutton G."/>
            <person name="Suzuki S."/>
            <person name="Methe B."/>
            <person name="Inagaki F."/>
            <person name="Imachi H."/>
        </authorList>
    </citation>
    <scope>NUCLEOTIDE SEQUENCE [LARGE SCALE GENOMIC DNA]</scope>
    <source>
        <strain evidence="2 3">MO-MB1</strain>
    </source>
</reference>
<feature type="domain" description="Calcineurin-like phosphoesterase" evidence="1">
    <location>
        <begin position="22"/>
        <end position="151"/>
    </location>
</feature>
<organism evidence="2 3">
    <name type="scientific">Methanobacterium subterraneum</name>
    <dbReference type="NCBI Taxonomy" id="59277"/>
    <lineage>
        <taxon>Archaea</taxon>
        <taxon>Methanobacteriati</taxon>
        <taxon>Methanobacteriota</taxon>
        <taxon>Methanomada group</taxon>
        <taxon>Methanobacteria</taxon>
        <taxon>Methanobacteriales</taxon>
        <taxon>Methanobacteriaceae</taxon>
        <taxon>Methanobacterium</taxon>
    </lineage>
</organism>
<sequence>MVQNNILGAKILDLALEVEDHLIISDLHLGYEEALNYQGIMIPKFQYPKIIQRMEEIRSRSDCTKIIINGDLKHEFGKINRQEWEETLKFIDYLKERFQDIILIKGNHDPLTPIIAQKTGLEVYPHYSTGNFLMMHGDKIPTKWDDITGKKIIIGHEHPSVGIRSGERMEKIKCYLKGDFRDKKIIVMPSFNFITEGSDVLHEKLLSPFLKEANNNAMEVFGVENFETFYFGTIKHLLNVQQEPYPYDAHFIDFD</sequence>
<evidence type="ECO:0000313" key="3">
    <source>
        <dbReference type="Proteomes" id="UP000232806"/>
    </source>
</evidence>
<dbReference type="RefSeq" id="WP_100906526.1">
    <property type="nucleotide sequence ID" value="NZ_CP017766.1"/>
</dbReference>
<dbReference type="Pfam" id="PF00149">
    <property type="entry name" value="Metallophos"/>
    <property type="match status" value="1"/>
</dbReference>
<dbReference type="PANTHER" id="PTHR39323">
    <property type="entry name" value="BLR1149 PROTEIN"/>
    <property type="match status" value="1"/>
</dbReference>
<dbReference type="PIRSF" id="PIRSF000887">
    <property type="entry name" value="Pesterase_MJ0037"/>
    <property type="match status" value="1"/>
</dbReference>
<dbReference type="CDD" id="cd07391">
    <property type="entry name" value="MPP_PF1019"/>
    <property type="match status" value="1"/>
</dbReference>
<dbReference type="PANTHER" id="PTHR39323:SF1">
    <property type="entry name" value="BLR1149 PROTEIN"/>
    <property type="match status" value="1"/>
</dbReference>
<evidence type="ECO:0000313" key="2">
    <source>
        <dbReference type="EMBL" id="AUB56545.1"/>
    </source>
</evidence>
<dbReference type="NCBIfam" id="TIGR00024">
    <property type="entry name" value="SbcD_rel_arch"/>
    <property type="match status" value="1"/>
</dbReference>
<evidence type="ECO:0000259" key="1">
    <source>
        <dbReference type="Pfam" id="PF00149"/>
    </source>
</evidence>
<dbReference type="InterPro" id="IPR004376">
    <property type="entry name" value="Pesterase_MJ0037"/>
</dbReference>
<dbReference type="InterPro" id="IPR024173">
    <property type="entry name" value="Pesterase_MJ0037-like"/>
</dbReference>
<accession>A0A2H4VEL5</accession>
<dbReference type="OrthoDB" id="18264at2157"/>
<protein>
    <submittedName>
        <fullName evidence="2">Phosphoesterase</fullName>
    </submittedName>
</protein>
<dbReference type="Proteomes" id="UP000232806">
    <property type="component" value="Chromosome"/>
</dbReference>
<dbReference type="EMBL" id="CP017766">
    <property type="protein sequence ID" value="AUB56545.1"/>
    <property type="molecule type" value="Genomic_DNA"/>
</dbReference>
<dbReference type="AlphaFoldDB" id="A0A2H4VEL5"/>
<dbReference type="InterPro" id="IPR029052">
    <property type="entry name" value="Metallo-depent_PP-like"/>
</dbReference>
<dbReference type="InterPro" id="IPR004843">
    <property type="entry name" value="Calcineurin-like_PHP"/>
</dbReference>
<dbReference type="SUPFAM" id="SSF56300">
    <property type="entry name" value="Metallo-dependent phosphatases"/>
    <property type="match status" value="1"/>
</dbReference>
<proteinExistence type="predicted"/>
<gene>
    <name evidence="2" type="ORF">BK007_11320</name>
</gene>
<name>A0A2H4VEL5_9EURY</name>